<dbReference type="InterPro" id="IPR028082">
    <property type="entry name" value="Peripla_BP_I"/>
</dbReference>
<dbReference type="InterPro" id="IPR046335">
    <property type="entry name" value="LacI/GalR-like_sensor"/>
</dbReference>
<sequence length="346" mass="37905">MKKATSFDIAHMAGVSQSTVSRALSDSPLVNKETRDRVKQIALDLNYKVDKNASNLRKQHSQTLALLLFEDPTNDDSLINPFFISMLASITKATADAGYDLLVSFQNLNDDWHAEYEDSNKADGLILLGYGSYTDYEYKLSQLEEQGTRFLRWGAPDENHPGVSIGSDNFLGGYMVARHLIGLGHRKFAFLGEANVGAPEFLARYDGCQKALNEAKVDTSSMLQIDAISTDLDGFEAAEKLLAKIDHISELDAIVCASDLIAMGCIRAIKSKGYKVPHDIAVVGYDNIQVSEFASPPLTTVHQNTLLAGELLVGNLLKMIKNVPVDDLLMQPELIIRQSCGATSQC</sequence>
<organism evidence="5 6">
    <name type="scientific">Agaribacter marinus</name>
    <dbReference type="NCBI Taxonomy" id="1431249"/>
    <lineage>
        <taxon>Bacteria</taxon>
        <taxon>Pseudomonadati</taxon>
        <taxon>Pseudomonadota</taxon>
        <taxon>Gammaproteobacteria</taxon>
        <taxon>Alteromonadales</taxon>
        <taxon>Alteromonadaceae</taxon>
        <taxon>Agaribacter</taxon>
    </lineage>
</organism>
<evidence type="ECO:0000256" key="3">
    <source>
        <dbReference type="ARBA" id="ARBA00023163"/>
    </source>
</evidence>
<evidence type="ECO:0000259" key="4">
    <source>
        <dbReference type="PROSITE" id="PS50932"/>
    </source>
</evidence>
<dbReference type="SUPFAM" id="SSF47413">
    <property type="entry name" value="lambda repressor-like DNA-binding domains"/>
    <property type="match status" value="1"/>
</dbReference>
<dbReference type="Pfam" id="PF13377">
    <property type="entry name" value="Peripla_BP_3"/>
    <property type="match status" value="1"/>
</dbReference>
<evidence type="ECO:0000256" key="1">
    <source>
        <dbReference type="ARBA" id="ARBA00023015"/>
    </source>
</evidence>
<dbReference type="SUPFAM" id="SSF53822">
    <property type="entry name" value="Periplasmic binding protein-like I"/>
    <property type="match status" value="1"/>
</dbReference>
<dbReference type="GO" id="GO:0003700">
    <property type="term" value="F:DNA-binding transcription factor activity"/>
    <property type="evidence" value="ECO:0007669"/>
    <property type="project" value="TreeGrafter"/>
</dbReference>
<dbReference type="CDD" id="cd01392">
    <property type="entry name" value="HTH_LacI"/>
    <property type="match status" value="1"/>
</dbReference>
<reference evidence="5" key="1">
    <citation type="journal article" date="2014" name="Int. J. Syst. Evol. Microbiol.">
        <title>Complete genome sequence of Corynebacterium casei LMG S-19264T (=DSM 44701T), isolated from a smear-ripened cheese.</title>
        <authorList>
            <consortium name="US DOE Joint Genome Institute (JGI-PGF)"/>
            <person name="Walter F."/>
            <person name="Albersmeier A."/>
            <person name="Kalinowski J."/>
            <person name="Ruckert C."/>
        </authorList>
    </citation>
    <scope>NUCLEOTIDE SEQUENCE</scope>
    <source>
        <strain evidence="5">NBRC 110023</strain>
    </source>
</reference>
<dbReference type="Gene3D" id="1.10.260.40">
    <property type="entry name" value="lambda repressor-like DNA-binding domains"/>
    <property type="match status" value="1"/>
</dbReference>
<dbReference type="Gene3D" id="3.40.50.2300">
    <property type="match status" value="2"/>
</dbReference>
<name>A0AA37SWC7_9ALTE</name>
<dbReference type="InterPro" id="IPR000843">
    <property type="entry name" value="HTH_LacI"/>
</dbReference>
<evidence type="ECO:0000313" key="5">
    <source>
        <dbReference type="EMBL" id="GLR69609.1"/>
    </source>
</evidence>
<accession>A0AA37SWC7</accession>
<proteinExistence type="predicted"/>
<dbReference type="PANTHER" id="PTHR30146:SF120">
    <property type="entry name" value="ALANINE RACEMASE"/>
    <property type="match status" value="1"/>
</dbReference>
<feature type="domain" description="HTH lacI-type" evidence="4">
    <location>
        <begin position="4"/>
        <end position="58"/>
    </location>
</feature>
<dbReference type="PANTHER" id="PTHR30146">
    <property type="entry name" value="LACI-RELATED TRANSCRIPTIONAL REPRESSOR"/>
    <property type="match status" value="1"/>
</dbReference>
<protein>
    <submittedName>
        <fullName evidence="5">LacI family transcriptional regulator</fullName>
    </submittedName>
</protein>
<comment type="caution">
    <text evidence="5">The sequence shown here is derived from an EMBL/GenBank/DDBJ whole genome shotgun (WGS) entry which is preliminary data.</text>
</comment>
<keyword evidence="3" id="KW-0804">Transcription</keyword>
<keyword evidence="6" id="KW-1185">Reference proteome</keyword>
<evidence type="ECO:0000256" key="2">
    <source>
        <dbReference type="ARBA" id="ARBA00023125"/>
    </source>
</evidence>
<dbReference type="SMART" id="SM00354">
    <property type="entry name" value="HTH_LACI"/>
    <property type="match status" value="1"/>
</dbReference>
<dbReference type="Proteomes" id="UP001156601">
    <property type="component" value="Unassembled WGS sequence"/>
</dbReference>
<reference evidence="5" key="2">
    <citation type="submission" date="2023-01" db="EMBL/GenBank/DDBJ databases">
        <title>Draft genome sequence of Agaribacter marinus strain NBRC 110023.</title>
        <authorList>
            <person name="Sun Q."/>
            <person name="Mori K."/>
        </authorList>
    </citation>
    <scope>NUCLEOTIDE SEQUENCE</scope>
    <source>
        <strain evidence="5">NBRC 110023</strain>
    </source>
</reference>
<keyword evidence="2" id="KW-0238">DNA-binding</keyword>
<dbReference type="AlphaFoldDB" id="A0AA37SWC7"/>
<dbReference type="RefSeq" id="WP_284215931.1">
    <property type="nucleotide sequence ID" value="NZ_BSOT01000005.1"/>
</dbReference>
<dbReference type="PROSITE" id="PS50932">
    <property type="entry name" value="HTH_LACI_2"/>
    <property type="match status" value="1"/>
</dbReference>
<gene>
    <name evidence="5" type="primary">malR</name>
    <name evidence="5" type="ORF">GCM10007852_05170</name>
</gene>
<keyword evidence="1" id="KW-0805">Transcription regulation</keyword>
<dbReference type="EMBL" id="BSOT01000005">
    <property type="protein sequence ID" value="GLR69609.1"/>
    <property type="molecule type" value="Genomic_DNA"/>
</dbReference>
<dbReference type="Pfam" id="PF00356">
    <property type="entry name" value="LacI"/>
    <property type="match status" value="1"/>
</dbReference>
<dbReference type="InterPro" id="IPR010982">
    <property type="entry name" value="Lambda_DNA-bd_dom_sf"/>
</dbReference>
<evidence type="ECO:0000313" key="6">
    <source>
        <dbReference type="Proteomes" id="UP001156601"/>
    </source>
</evidence>
<dbReference type="GO" id="GO:0000976">
    <property type="term" value="F:transcription cis-regulatory region binding"/>
    <property type="evidence" value="ECO:0007669"/>
    <property type="project" value="TreeGrafter"/>
</dbReference>